<proteinExistence type="predicted"/>
<comment type="caution">
    <text evidence="1">The sequence shown here is derived from an EMBL/GenBank/DDBJ whole genome shotgun (WGS) entry which is preliminary data.</text>
</comment>
<evidence type="ECO:0000313" key="1">
    <source>
        <dbReference type="EMBL" id="RAI98677.1"/>
    </source>
</evidence>
<reference evidence="1 2" key="1">
    <citation type="submission" date="2018-06" db="EMBL/GenBank/DDBJ databases">
        <title>Genomic Encyclopedia of Archaeal and Bacterial Type Strains, Phase II (KMG-II): from individual species to whole genera.</title>
        <authorList>
            <person name="Goeker M."/>
        </authorList>
    </citation>
    <scope>NUCLEOTIDE SEQUENCE [LARGE SCALE GENOMIC DNA]</scope>
    <source>
        <strain evidence="1 2">DSM 23857</strain>
    </source>
</reference>
<dbReference type="SUPFAM" id="SSF55961">
    <property type="entry name" value="Bet v1-like"/>
    <property type="match status" value="1"/>
</dbReference>
<dbReference type="EMBL" id="QLLL01000011">
    <property type="protein sequence ID" value="RAI98677.1"/>
    <property type="molecule type" value="Genomic_DNA"/>
</dbReference>
<protein>
    <submittedName>
        <fullName evidence="1">Uncharacterized protein YndB with AHSA1/START domain</fullName>
    </submittedName>
</protein>
<dbReference type="OrthoDB" id="9800631at2"/>
<dbReference type="RefSeq" id="WP_111600050.1">
    <property type="nucleotide sequence ID" value="NZ_QLLL01000011.1"/>
</dbReference>
<keyword evidence="2" id="KW-1185">Reference proteome</keyword>
<dbReference type="AlphaFoldDB" id="A0A327Q4H3"/>
<evidence type="ECO:0000313" key="2">
    <source>
        <dbReference type="Proteomes" id="UP000249547"/>
    </source>
</evidence>
<organism evidence="1 2">
    <name type="scientific">Chitinophaga skermanii</name>
    <dbReference type="NCBI Taxonomy" id="331697"/>
    <lineage>
        <taxon>Bacteria</taxon>
        <taxon>Pseudomonadati</taxon>
        <taxon>Bacteroidota</taxon>
        <taxon>Chitinophagia</taxon>
        <taxon>Chitinophagales</taxon>
        <taxon>Chitinophagaceae</taxon>
        <taxon>Chitinophaga</taxon>
    </lineage>
</organism>
<sequence length="164" mass="19329">MQYDWSQFRKRIPINASARDIFLAWATPAGLEKWFLRSAQFTSLQQTRRNKYDQIEMGDRYKWRWFGYNDETFEIGEVFYTNHHDSIQFSFCGCLVEIKIIKEHHVTILELVQSNIPVTEEGKTTLHLGCMAGWVFYMANLKSILENGIDLRNKNEVLQDVLNA</sequence>
<dbReference type="Gene3D" id="3.30.530.20">
    <property type="match status" value="1"/>
</dbReference>
<dbReference type="InterPro" id="IPR023393">
    <property type="entry name" value="START-like_dom_sf"/>
</dbReference>
<gene>
    <name evidence="1" type="ORF">LX64_04662</name>
</gene>
<dbReference type="Proteomes" id="UP000249547">
    <property type="component" value="Unassembled WGS sequence"/>
</dbReference>
<name>A0A327Q4H3_9BACT</name>
<accession>A0A327Q4H3</accession>